<name>A0AAV7Z9U9_9EUKA</name>
<keyword evidence="1" id="KW-0175">Coiled coil</keyword>
<gene>
    <name evidence="3" type="ORF">M0812_14833</name>
</gene>
<dbReference type="PANTHER" id="PTHR24112:SF66">
    <property type="entry name" value="LEUCINE-RICH REPEAT, ISOFORM F"/>
    <property type="match status" value="1"/>
</dbReference>
<protein>
    <submittedName>
        <fullName evidence="3">Uncharacterized protein</fullName>
    </submittedName>
</protein>
<dbReference type="SUPFAM" id="SSF52047">
    <property type="entry name" value="RNI-like"/>
    <property type="match status" value="1"/>
</dbReference>
<accession>A0AAV7Z9U9</accession>
<evidence type="ECO:0000313" key="3">
    <source>
        <dbReference type="EMBL" id="KAJ3438818.1"/>
    </source>
</evidence>
<feature type="region of interest" description="Disordered" evidence="2">
    <location>
        <begin position="303"/>
        <end position="332"/>
    </location>
</feature>
<sequence length="838" mass="97386">MGKTEELSTVTNQDRKWCSETLHIGLGDEFSEILWVYQIVKKKKIQVLIAITKNRLFIIQKKAFGKKAIKETLHLLDLKELYCHDDQEFKLIFHPNTTYRFSTPITPSLTKNLMSRVTEVTSGFPPQMLPNINMDNGRYDELMSDMPIIDPGEGFLIVYIAIRDYYNYTNKIELQSEMSMNETDLQVRKLIKQSIERNEPKIDLDQVEFQSEKEYKLILKHLFTALRFNTWFENLKFTKTNEYVSNFLMLFAGSFWYYHPWVCLNFSNLGLTRGFSYLGEQMINVSKRIKEIGLTDDEFYETNEKRKNKKGNKENNDNNNPNKEYNSLNNNPNNNIHKQLLETLNLQYAEQKNKKKKNKKKKKLSKKAIEKQKKIQKEIERRIEEELSEKGPIEIILEDLNFSKNNIDSEDLRGFCKIFKYLGTNCLNSIDFSECKLKGKGITILFESLIKNIESTCTLNDINLAENKFNLSATKAFIKWFEKLKCTPKEDLIDINRDLNLRNSNISILHIIPVLSFKHSRITTLDISGCGIDEASATGLSNVIKNTDCLHDLNLSATNFPNDKFGLLLSSMKANINDLQFFFRFNDNYLGVEGAEEFKKIVIKDQKCFLIGLEINQNWLKSQGIKYICEALEKQKIKSLSISENVERANDGEIAGFALATLLKRNKHLETIICRGEDNKYIGAEIRHLLIELIYNSTLKSLDITGNKMGNSGCNCLANAIRNNISLTSLKFDENDFTLHGFVDLAENYHWNDSLFDLQFPQLDYLNTKKIISQLIFEKKMELENLLEKNVKSLKSNIDKNHEKKNKNFKIIDQNGINKLKKEKMEKNLMNTKKKIEK</sequence>
<feature type="coiled-coil region" evidence="1">
    <location>
        <begin position="334"/>
        <end position="389"/>
    </location>
</feature>
<feature type="compositionally biased region" description="Low complexity" evidence="2">
    <location>
        <begin position="317"/>
        <end position="332"/>
    </location>
</feature>
<evidence type="ECO:0000313" key="4">
    <source>
        <dbReference type="Proteomes" id="UP001146793"/>
    </source>
</evidence>
<dbReference type="GO" id="GO:0005886">
    <property type="term" value="C:plasma membrane"/>
    <property type="evidence" value="ECO:0007669"/>
    <property type="project" value="TreeGrafter"/>
</dbReference>
<dbReference type="AlphaFoldDB" id="A0AAV7Z9U9"/>
<reference evidence="3" key="1">
    <citation type="submission" date="2022-08" db="EMBL/GenBank/DDBJ databases">
        <title>Novel sulphate-reducing endosymbionts in the free-living metamonad Anaeramoeba.</title>
        <authorList>
            <person name="Jerlstrom-Hultqvist J."/>
            <person name="Cepicka I."/>
            <person name="Gallot-Lavallee L."/>
            <person name="Salas-Leiva D."/>
            <person name="Curtis B.A."/>
            <person name="Zahonova K."/>
            <person name="Pipaliya S."/>
            <person name="Dacks J."/>
            <person name="Roger A.J."/>
        </authorList>
    </citation>
    <scope>NUCLEOTIDE SEQUENCE</scope>
    <source>
        <strain evidence="3">Busselton2</strain>
    </source>
</reference>
<dbReference type="Proteomes" id="UP001146793">
    <property type="component" value="Unassembled WGS sequence"/>
</dbReference>
<dbReference type="GO" id="GO:0030027">
    <property type="term" value="C:lamellipodium"/>
    <property type="evidence" value="ECO:0007669"/>
    <property type="project" value="TreeGrafter"/>
</dbReference>
<dbReference type="InterPro" id="IPR001611">
    <property type="entry name" value="Leu-rich_rpt"/>
</dbReference>
<dbReference type="SMART" id="SM00368">
    <property type="entry name" value="LRR_RI"/>
    <property type="match status" value="3"/>
</dbReference>
<dbReference type="GO" id="GO:0016477">
    <property type="term" value="P:cell migration"/>
    <property type="evidence" value="ECO:0007669"/>
    <property type="project" value="TreeGrafter"/>
</dbReference>
<comment type="caution">
    <text evidence="3">The sequence shown here is derived from an EMBL/GenBank/DDBJ whole genome shotgun (WGS) entry which is preliminary data.</text>
</comment>
<dbReference type="Pfam" id="PF13516">
    <property type="entry name" value="LRR_6"/>
    <property type="match status" value="1"/>
</dbReference>
<proteinExistence type="predicted"/>
<dbReference type="InterPro" id="IPR032675">
    <property type="entry name" value="LRR_dom_sf"/>
</dbReference>
<dbReference type="GO" id="GO:0034315">
    <property type="term" value="P:regulation of Arp2/3 complex-mediated actin nucleation"/>
    <property type="evidence" value="ECO:0007669"/>
    <property type="project" value="TreeGrafter"/>
</dbReference>
<dbReference type="PANTHER" id="PTHR24112">
    <property type="entry name" value="LEUCINE-RICH REPEAT, ISOFORM F-RELATED"/>
    <property type="match status" value="1"/>
</dbReference>
<evidence type="ECO:0000256" key="2">
    <source>
        <dbReference type="SAM" id="MobiDB-lite"/>
    </source>
</evidence>
<evidence type="ECO:0000256" key="1">
    <source>
        <dbReference type="SAM" id="Coils"/>
    </source>
</evidence>
<dbReference type="EMBL" id="JANTQA010000032">
    <property type="protein sequence ID" value="KAJ3438818.1"/>
    <property type="molecule type" value="Genomic_DNA"/>
</dbReference>
<organism evidence="3 4">
    <name type="scientific">Anaeramoeba flamelloides</name>
    <dbReference type="NCBI Taxonomy" id="1746091"/>
    <lineage>
        <taxon>Eukaryota</taxon>
        <taxon>Metamonada</taxon>
        <taxon>Anaeramoebidae</taxon>
        <taxon>Anaeramoeba</taxon>
    </lineage>
</organism>
<dbReference type="InterPro" id="IPR051279">
    <property type="entry name" value="PP1-Reg/Actin-Interact_Protein"/>
</dbReference>
<dbReference type="Gene3D" id="3.80.10.10">
    <property type="entry name" value="Ribonuclease Inhibitor"/>
    <property type="match status" value="1"/>
</dbReference>